<dbReference type="Pfam" id="PF00534">
    <property type="entry name" value="Glycos_transf_1"/>
    <property type="match status" value="1"/>
</dbReference>
<gene>
    <name evidence="6" type="ORF">I6H58_04815</name>
</gene>
<accession>A0A7T4T5E7</accession>
<evidence type="ECO:0000313" key="6">
    <source>
        <dbReference type="EMBL" id="QQC60245.1"/>
    </source>
</evidence>
<evidence type="ECO:0000259" key="4">
    <source>
        <dbReference type="Pfam" id="PF00534"/>
    </source>
</evidence>
<organism evidence="6 7">
    <name type="scientific">Rothia kristinae</name>
    <dbReference type="NCBI Taxonomy" id="37923"/>
    <lineage>
        <taxon>Bacteria</taxon>
        <taxon>Bacillati</taxon>
        <taxon>Actinomycetota</taxon>
        <taxon>Actinomycetes</taxon>
        <taxon>Micrococcales</taxon>
        <taxon>Micrococcaceae</taxon>
        <taxon>Rothia</taxon>
    </lineage>
</organism>
<dbReference type="EMBL" id="CP066078">
    <property type="protein sequence ID" value="QQC60245.1"/>
    <property type="molecule type" value="Genomic_DNA"/>
</dbReference>
<evidence type="ECO:0000259" key="5">
    <source>
        <dbReference type="Pfam" id="PF13439"/>
    </source>
</evidence>
<feature type="domain" description="Glycosyltransferase subfamily 4-like N-terminal" evidence="5">
    <location>
        <begin position="396"/>
        <end position="561"/>
    </location>
</feature>
<evidence type="ECO:0000256" key="2">
    <source>
        <dbReference type="ARBA" id="ARBA00022676"/>
    </source>
</evidence>
<protein>
    <recommendedName>
        <fullName evidence="1">D-inositol 3-phosphate glycosyltransferase</fullName>
    </recommendedName>
</protein>
<dbReference type="PANTHER" id="PTHR45947:SF3">
    <property type="entry name" value="SULFOQUINOVOSYL TRANSFERASE SQD2"/>
    <property type="match status" value="1"/>
</dbReference>
<keyword evidence="2" id="KW-0328">Glycosyltransferase</keyword>
<dbReference type="Gene3D" id="3.40.50.2000">
    <property type="entry name" value="Glycogen Phosphorylase B"/>
    <property type="match status" value="4"/>
</dbReference>
<dbReference type="GO" id="GO:0016757">
    <property type="term" value="F:glycosyltransferase activity"/>
    <property type="evidence" value="ECO:0007669"/>
    <property type="project" value="UniProtKB-KW"/>
</dbReference>
<sequence length="768" mass="83840">MSPDRARIPARVLSVPSHHPYIQAVLDPCAVEQVLPDQGAARDETAAWRPSPVLDPRWIRRHAERFDIVHVHFGFEACDPRTIEAFCREVRACSRLLVLTVHDLSNPQLPAEHQEGFLACLDALVRHADQVLTLTPTAAGEIERRWGRRAVVVEHPPLLLGPDAAAAPRIAPQRREDPAQAPSGPARLGVLLKDARPSLDLEAVAGLAEVLDQPPAADRSGARLEILHHGRFRAGREEAVAALFARLADRPTARLLRTERLDDAALEAWLRGLDALVLPYGHGTHSGLLELACDLGVRVLVSDRGHFAAQRPGVVRAVDLHDRAALGRAVEQLLRTPRPAPMTRAEARHRITAVRAEHTAIYRSLLAPRALESAGARLRILVLAGFRYPLVQPHQGGLESHVWSLVRQLRARGHLVLLGAPAGSDFLDAGIPELTWPRFTWPVDQARTDASLPEPIRRLQDEALDRALDWLQAHPGAVDVVHHHALCARAHERAGDLPVPLVSTLHTPPLPELVEPIRRAAGRGAGPGGPETLVAVSEHTAEGWRAQGVPARAVPNGVDTSAWTLGAGGERLCWFGRIVPEKAPHLAVLAAARLGMGLDLAGPVGDPAYAAQLARLCRGRDVRWRGPLRQAELADLVGSSLCTLVTPVWDEPFGQVVPESLACGTPVVAVRRGGLGEVFDRTEGVRLVAPAEDRDRLAARLAREVRVLAAAHRDPEERARLRGLAREEAVRRFSFERTVDALERVYRRAIHERGRADRPSAAPREVRA</sequence>
<dbReference type="InterPro" id="IPR050194">
    <property type="entry name" value="Glycosyltransferase_grp1"/>
</dbReference>
<reference evidence="6 7" key="1">
    <citation type="submission" date="2020-12" db="EMBL/GenBank/DDBJ databases">
        <title>FDA dAtabase for Regulatory Grade micrObial Sequences (FDA-ARGOS): Supporting development and validation of Infectious Disease Dx tests.</title>
        <authorList>
            <person name="Sproer C."/>
            <person name="Gronow S."/>
            <person name="Severitt S."/>
            <person name="Schroder I."/>
            <person name="Tallon L."/>
            <person name="Sadzewicz L."/>
            <person name="Zhao X."/>
            <person name="Boylan J."/>
            <person name="Ott S."/>
            <person name="Bowen H."/>
            <person name="Vavikolanu K."/>
            <person name="Mehta A."/>
            <person name="Aluvathingal J."/>
            <person name="Nadendla S."/>
            <person name="Lowell S."/>
            <person name="Myers T."/>
            <person name="Yan Y."/>
            <person name="Sichtig H."/>
        </authorList>
    </citation>
    <scope>NUCLEOTIDE SEQUENCE [LARGE SCALE GENOMIC DNA]</scope>
    <source>
        <strain evidence="6 7">FDAARGOS_1001</strain>
    </source>
</reference>
<dbReference type="PANTHER" id="PTHR45947">
    <property type="entry name" value="SULFOQUINOVOSYL TRANSFERASE SQD2"/>
    <property type="match status" value="1"/>
</dbReference>
<dbReference type="SUPFAM" id="SSF53756">
    <property type="entry name" value="UDP-Glycosyltransferase/glycogen phosphorylase"/>
    <property type="match status" value="2"/>
</dbReference>
<dbReference type="GO" id="GO:1901137">
    <property type="term" value="P:carbohydrate derivative biosynthetic process"/>
    <property type="evidence" value="ECO:0007669"/>
    <property type="project" value="UniProtKB-ARBA"/>
</dbReference>
<dbReference type="InterPro" id="IPR028098">
    <property type="entry name" value="Glyco_trans_4-like_N"/>
</dbReference>
<evidence type="ECO:0000313" key="7">
    <source>
        <dbReference type="Proteomes" id="UP000595221"/>
    </source>
</evidence>
<proteinExistence type="predicted"/>
<feature type="domain" description="Glycosyl transferase family 1" evidence="4">
    <location>
        <begin position="572"/>
        <end position="703"/>
    </location>
</feature>
<keyword evidence="3 6" id="KW-0808">Transferase</keyword>
<dbReference type="RefSeq" id="WP_198491006.1">
    <property type="nucleotide sequence ID" value="NZ_CP066078.1"/>
</dbReference>
<name>A0A7T4T5E7_9MICC</name>
<dbReference type="InterPro" id="IPR001296">
    <property type="entry name" value="Glyco_trans_1"/>
</dbReference>
<evidence type="ECO:0000256" key="3">
    <source>
        <dbReference type="ARBA" id="ARBA00022679"/>
    </source>
</evidence>
<dbReference type="Proteomes" id="UP000595221">
    <property type="component" value="Chromosome"/>
</dbReference>
<dbReference type="Pfam" id="PF13439">
    <property type="entry name" value="Glyco_transf_4"/>
    <property type="match status" value="1"/>
</dbReference>
<dbReference type="AlphaFoldDB" id="A0A7T4T5E7"/>
<evidence type="ECO:0000256" key="1">
    <source>
        <dbReference type="ARBA" id="ARBA00021292"/>
    </source>
</evidence>